<keyword evidence="3" id="KW-1185">Reference proteome</keyword>
<gene>
    <name evidence="2" type="ORF">ED312_14325</name>
</gene>
<dbReference type="InterPro" id="IPR007110">
    <property type="entry name" value="Ig-like_dom"/>
</dbReference>
<protein>
    <submittedName>
        <fullName evidence="2">Gliding motility-associated C-terminal domain-containing protein</fullName>
    </submittedName>
</protein>
<dbReference type="EMBL" id="RJTM01000099">
    <property type="protein sequence ID" value="RNL84115.1"/>
    <property type="molecule type" value="Genomic_DNA"/>
</dbReference>
<dbReference type="InterPro" id="IPR013783">
    <property type="entry name" value="Ig-like_fold"/>
</dbReference>
<evidence type="ECO:0000259" key="1">
    <source>
        <dbReference type="PROSITE" id="PS50835"/>
    </source>
</evidence>
<dbReference type="PANTHER" id="PTHR46013:SF4">
    <property type="entry name" value="B-CELL RECEPTOR CD22-RELATED"/>
    <property type="match status" value="1"/>
</dbReference>
<dbReference type="Proteomes" id="UP000267469">
    <property type="component" value="Unassembled WGS sequence"/>
</dbReference>
<evidence type="ECO:0000313" key="3">
    <source>
        <dbReference type="Proteomes" id="UP000267469"/>
    </source>
</evidence>
<sequence>MPMDKKLPRLVKKYTLFLLLFGMKSGVLYAQILNKPVPDFENPCASEGFNTYQVAFSWIPTGAFGADNEFILELSGPEGSFSNRTELSRVGDQNNSSSSSFNFQFNFPVTTAGDNYRLRVRSTSPENVSAESNAFSAYYRRVNQQLTINEINGTVVGTVALCPGGSYELSVANYPDEASYIWYRNGMVVSGETGPSITISQAGKYQAEVNYGQYCSSDTSSNEVTVTIGGSMQVSINDGLPELDICSGDNAGLMADVDNPSYIYTWYKDGVQVGTPSYQPELFLNGSDPSGEYYLRLENPGGCTAQSNSVQVSAPSVSVSTDADSNVLLLPGDNITINASTNAGNPQYTWYKDNVVISGETTASLVVTAPGVYKVKVVQGSGCSLEAFSPEVNVSYPQEFTIHIAHDVEYNPCVNAFTILKLDGIYATAENGTSVDVLDQYKNEFNYQWYRNGNYLDGKTGTSLTIDQPSDNGAYTLKATFGDDIMVSGEMDIKLRLQETVSIEASDDILCGGSITINITTGTGNTDYTYAWYKDGEKISENTTALNIEEEGTYRLGVSAYGCTVFSNELVIHPFDDSVIEVDAPERIIIPEGATRTVTASGGDSYSWFRADNELISDSDSVEVSTEGDLVLLAYIGNCEVVRNFTVEFQDSYIIPNVVSPNNDGINDYWVLPNIYAFNPEVEVTIFSPNGSILLKTTEYQNNWPESTMTYAFNKPVFFYRIVKGGEEVVRQGTITLIR</sequence>
<evidence type="ECO:0000313" key="2">
    <source>
        <dbReference type="EMBL" id="RNL84115.1"/>
    </source>
</evidence>
<dbReference type="InterPro" id="IPR036179">
    <property type="entry name" value="Ig-like_dom_sf"/>
</dbReference>
<organism evidence="2 3">
    <name type="scientific">Sinomicrobium pectinilyticum</name>
    <dbReference type="NCBI Taxonomy" id="1084421"/>
    <lineage>
        <taxon>Bacteria</taxon>
        <taxon>Pseudomonadati</taxon>
        <taxon>Bacteroidota</taxon>
        <taxon>Flavobacteriia</taxon>
        <taxon>Flavobacteriales</taxon>
        <taxon>Flavobacteriaceae</taxon>
        <taxon>Sinomicrobium</taxon>
    </lineage>
</organism>
<dbReference type="SUPFAM" id="SSF48726">
    <property type="entry name" value="Immunoglobulin"/>
    <property type="match status" value="2"/>
</dbReference>
<dbReference type="OrthoDB" id="678019at2"/>
<dbReference type="PANTHER" id="PTHR46013">
    <property type="entry name" value="VASCULAR CELL ADHESION MOLECULE 1"/>
    <property type="match status" value="1"/>
</dbReference>
<comment type="caution">
    <text evidence="2">The sequence shown here is derived from an EMBL/GenBank/DDBJ whole genome shotgun (WGS) entry which is preliminary data.</text>
</comment>
<name>A0A3N0E8D7_SINP1</name>
<reference evidence="2 3" key="1">
    <citation type="submission" date="2018-10" db="EMBL/GenBank/DDBJ databases">
        <title>Sinomicrobium pectinilyticum sp. nov., a pectinase-producing bacterium isolated from alkaline and saline soil, and emended description of the genus Sinomicrobium.</title>
        <authorList>
            <person name="Cheng B."/>
            <person name="Li C."/>
            <person name="Lai Q."/>
            <person name="Du M."/>
            <person name="Shao Z."/>
            <person name="Xu P."/>
            <person name="Yang C."/>
        </authorList>
    </citation>
    <scope>NUCLEOTIDE SEQUENCE [LARGE SCALE GENOMIC DNA]</scope>
    <source>
        <strain evidence="2 3">5DNS001</strain>
    </source>
</reference>
<dbReference type="Gene3D" id="2.60.40.10">
    <property type="entry name" value="Immunoglobulins"/>
    <property type="match status" value="4"/>
</dbReference>
<proteinExistence type="predicted"/>
<accession>A0A3N0E8D7</accession>
<feature type="domain" description="Ig-like" evidence="1">
    <location>
        <begin position="195"/>
        <end position="320"/>
    </location>
</feature>
<dbReference type="AlphaFoldDB" id="A0A3N0E8D7"/>
<dbReference type="PROSITE" id="PS50835">
    <property type="entry name" value="IG_LIKE"/>
    <property type="match status" value="1"/>
</dbReference>
<dbReference type="Pfam" id="PF13585">
    <property type="entry name" value="CHU_C"/>
    <property type="match status" value="1"/>
</dbReference>